<dbReference type="Proteomes" id="UP000677244">
    <property type="component" value="Unassembled WGS sequence"/>
</dbReference>
<organism evidence="1 2">
    <name type="scientific">Niastella soli</name>
    <dbReference type="NCBI Taxonomy" id="2821487"/>
    <lineage>
        <taxon>Bacteria</taxon>
        <taxon>Pseudomonadati</taxon>
        <taxon>Bacteroidota</taxon>
        <taxon>Chitinophagia</taxon>
        <taxon>Chitinophagales</taxon>
        <taxon>Chitinophagaceae</taxon>
        <taxon>Niastella</taxon>
    </lineage>
</organism>
<accession>A0ABS3YSP8</accession>
<gene>
    <name evidence="1" type="ORF">J7I42_11750</name>
</gene>
<keyword evidence="1" id="KW-0449">Lipoprotein</keyword>
<evidence type="ECO:0000313" key="2">
    <source>
        <dbReference type="Proteomes" id="UP000677244"/>
    </source>
</evidence>
<proteinExistence type="predicted"/>
<dbReference type="InterPro" id="IPR041662">
    <property type="entry name" value="SusD-like_2"/>
</dbReference>
<dbReference type="SUPFAM" id="SSF48452">
    <property type="entry name" value="TPR-like"/>
    <property type="match status" value="1"/>
</dbReference>
<name>A0ABS3YSP8_9BACT</name>
<keyword evidence="2" id="KW-1185">Reference proteome</keyword>
<evidence type="ECO:0000313" key="1">
    <source>
        <dbReference type="EMBL" id="MBO9200942.1"/>
    </source>
</evidence>
<comment type="caution">
    <text evidence="1">The sequence shown here is derived from an EMBL/GenBank/DDBJ whole genome shotgun (WGS) entry which is preliminary data.</text>
</comment>
<dbReference type="RefSeq" id="WP_209138976.1">
    <property type="nucleotide sequence ID" value="NZ_JAGHKO010000001.1"/>
</dbReference>
<dbReference type="Gene3D" id="1.25.40.390">
    <property type="match status" value="1"/>
</dbReference>
<sequence length="485" mass="53272">MKKFLFIITGSVIIFSSCKRQLDINRDPSKPDLSQGSPSLVFPVAVMSSAGRIGGDLTILGGIWSEYYTQAYSSNQYKTIDAYNLQNTDYNGAYTELYSGAINDYQYVLDKSNASGDWNYFLMATVMKAYTVEVLADLYDKVPYSQASLGTTNLNPAFDDGYTIYTDLLKKIDEALGKDFAAKTNTPPGANDLIFGGDISKWKKFANTLKLKMYLRMVNAKPAEAEAGIKKLYSDGAAFLDVNAAVTGYTETPDKQNPFYAYNIQRLNVGTNLRASRTFTSWLAANGDPRSEAYFGVAAPTAMHQGDYTSTDPSYGTTAVFVQSATDPVEFISLAESYFMQAEARERYFGGVDAQTLYNDGVLAAFDAVGNDGSTFVAPGGKYAYPVAGTLEQKIEAIIVQKWASLPFGSHSLEAFFERNRTGYPKSSTVYSTDLNYIPGQLVYSKNGVTGGKFPKRLVFPDVERSRNTSTPAEVPLTTPVWWAK</sequence>
<reference evidence="1 2" key="1">
    <citation type="submission" date="2021-03" db="EMBL/GenBank/DDBJ databases">
        <title>Assistant Professor.</title>
        <authorList>
            <person name="Huq M.A."/>
        </authorList>
    </citation>
    <scope>NUCLEOTIDE SEQUENCE [LARGE SCALE GENOMIC DNA]</scope>
    <source>
        <strain evidence="1 2">MAH-29</strain>
    </source>
</reference>
<dbReference type="InterPro" id="IPR011990">
    <property type="entry name" value="TPR-like_helical_dom_sf"/>
</dbReference>
<dbReference type="EMBL" id="JAGHKO010000001">
    <property type="protein sequence ID" value="MBO9200942.1"/>
    <property type="molecule type" value="Genomic_DNA"/>
</dbReference>
<protein>
    <submittedName>
        <fullName evidence="1">SusD/RagB family nutrient-binding outer membrane lipoprotein</fullName>
    </submittedName>
</protein>
<dbReference type="Pfam" id="PF12771">
    <property type="entry name" value="SusD-like_2"/>
    <property type="match status" value="1"/>
</dbReference>
<dbReference type="PROSITE" id="PS51257">
    <property type="entry name" value="PROKAR_LIPOPROTEIN"/>
    <property type="match status" value="1"/>
</dbReference>